<evidence type="ECO:0000313" key="2">
    <source>
        <dbReference type="Proteomes" id="UP000823775"/>
    </source>
</evidence>
<accession>A0ABS8RSB2</accession>
<dbReference type="EMBL" id="JACEIK010000063">
    <property type="protein sequence ID" value="MCD7448494.1"/>
    <property type="molecule type" value="Genomic_DNA"/>
</dbReference>
<evidence type="ECO:0000313" key="1">
    <source>
        <dbReference type="EMBL" id="MCD7448494.1"/>
    </source>
</evidence>
<comment type="caution">
    <text evidence="1">The sequence shown here is derived from an EMBL/GenBank/DDBJ whole genome shotgun (WGS) entry which is preliminary data.</text>
</comment>
<proteinExistence type="predicted"/>
<organism evidence="1 2">
    <name type="scientific">Datura stramonium</name>
    <name type="common">Jimsonweed</name>
    <name type="synonym">Common thornapple</name>
    <dbReference type="NCBI Taxonomy" id="4076"/>
    <lineage>
        <taxon>Eukaryota</taxon>
        <taxon>Viridiplantae</taxon>
        <taxon>Streptophyta</taxon>
        <taxon>Embryophyta</taxon>
        <taxon>Tracheophyta</taxon>
        <taxon>Spermatophyta</taxon>
        <taxon>Magnoliopsida</taxon>
        <taxon>eudicotyledons</taxon>
        <taxon>Gunneridae</taxon>
        <taxon>Pentapetalae</taxon>
        <taxon>asterids</taxon>
        <taxon>lamiids</taxon>
        <taxon>Solanales</taxon>
        <taxon>Solanaceae</taxon>
        <taxon>Solanoideae</taxon>
        <taxon>Datureae</taxon>
        <taxon>Datura</taxon>
    </lineage>
</organism>
<dbReference type="Proteomes" id="UP000823775">
    <property type="component" value="Unassembled WGS sequence"/>
</dbReference>
<protein>
    <submittedName>
        <fullName evidence="1">Uncharacterized protein</fullName>
    </submittedName>
</protein>
<sequence>MTKIPLYVSELAGHQMADSRNGLSVNDDEAEKLQSNWKFLELTFELTPTANLFGEGSSSPLKSRHVYAVFK</sequence>
<keyword evidence="2" id="KW-1185">Reference proteome</keyword>
<name>A0ABS8RSB2_DATST</name>
<gene>
    <name evidence="1" type="ORF">HAX54_042631</name>
</gene>
<reference evidence="1 2" key="1">
    <citation type="journal article" date="2021" name="BMC Genomics">
        <title>Datura genome reveals duplications of psychoactive alkaloid biosynthetic genes and high mutation rate following tissue culture.</title>
        <authorList>
            <person name="Rajewski A."/>
            <person name="Carter-House D."/>
            <person name="Stajich J."/>
            <person name="Litt A."/>
        </authorList>
    </citation>
    <scope>NUCLEOTIDE SEQUENCE [LARGE SCALE GENOMIC DNA]</scope>
    <source>
        <strain evidence="1">AR-01</strain>
    </source>
</reference>